<organism evidence="1 2">
    <name type="scientific">Xenoophorus captivus</name>
    <dbReference type="NCBI Taxonomy" id="1517983"/>
    <lineage>
        <taxon>Eukaryota</taxon>
        <taxon>Metazoa</taxon>
        <taxon>Chordata</taxon>
        <taxon>Craniata</taxon>
        <taxon>Vertebrata</taxon>
        <taxon>Euteleostomi</taxon>
        <taxon>Actinopterygii</taxon>
        <taxon>Neopterygii</taxon>
        <taxon>Teleostei</taxon>
        <taxon>Neoteleostei</taxon>
        <taxon>Acanthomorphata</taxon>
        <taxon>Ovalentaria</taxon>
        <taxon>Atherinomorphae</taxon>
        <taxon>Cyprinodontiformes</taxon>
        <taxon>Goodeidae</taxon>
        <taxon>Xenoophorus</taxon>
    </lineage>
</organism>
<gene>
    <name evidence="1" type="ORF">XENOCAPTIV_026725</name>
</gene>
<reference evidence="1 2" key="1">
    <citation type="submission" date="2021-06" db="EMBL/GenBank/DDBJ databases">
        <authorList>
            <person name="Palmer J.M."/>
        </authorList>
    </citation>
    <scope>NUCLEOTIDE SEQUENCE [LARGE SCALE GENOMIC DNA]</scope>
    <source>
        <strain evidence="1 2">XC_2019</strain>
        <tissue evidence="1">Muscle</tissue>
    </source>
</reference>
<protein>
    <submittedName>
        <fullName evidence="1">Uncharacterized protein</fullName>
    </submittedName>
</protein>
<accession>A0ABV0QN42</accession>
<evidence type="ECO:0000313" key="2">
    <source>
        <dbReference type="Proteomes" id="UP001434883"/>
    </source>
</evidence>
<proteinExistence type="predicted"/>
<sequence>MVTCIYLIILRESSNKGFTVILPVFNRKHCLNMDKNMNNTSFVCKIRKVSGSAGWNRLKINEGKTNTKVEKCMKFGIFNQELKPNLKCLLQMSAISTMF</sequence>
<keyword evidence="2" id="KW-1185">Reference proteome</keyword>
<dbReference type="EMBL" id="JAHRIN010017478">
    <property type="protein sequence ID" value="MEQ2197264.1"/>
    <property type="molecule type" value="Genomic_DNA"/>
</dbReference>
<name>A0ABV0QN42_9TELE</name>
<comment type="caution">
    <text evidence="1">The sequence shown here is derived from an EMBL/GenBank/DDBJ whole genome shotgun (WGS) entry which is preliminary data.</text>
</comment>
<evidence type="ECO:0000313" key="1">
    <source>
        <dbReference type="EMBL" id="MEQ2197264.1"/>
    </source>
</evidence>
<dbReference type="Proteomes" id="UP001434883">
    <property type="component" value="Unassembled WGS sequence"/>
</dbReference>